<dbReference type="AlphaFoldDB" id="A0A0R1L1S5"/>
<dbReference type="InterPro" id="IPR011257">
    <property type="entry name" value="DNA_glycosylase"/>
</dbReference>
<evidence type="ECO:0000256" key="12">
    <source>
        <dbReference type="ARBA" id="ARBA00023204"/>
    </source>
</evidence>
<dbReference type="Proteomes" id="UP000051581">
    <property type="component" value="Unassembled WGS sequence"/>
</dbReference>
<evidence type="ECO:0000256" key="14">
    <source>
        <dbReference type="RuleBase" id="RU365096"/>
    </source>
</evidence>
<evidence type="ECO:0000256" key="6">
    <source>
        <dbReference type="ARBA" id="ARBA00022485"/>
    </source>
</evidence>
<dbReference type="Pfam" id="PF14815">
    <property type="entry name" value="NUDIX_4"/>
    <property type="match status" value="1"/>
</dbReference>
<dbReference type="InterPro" id="IPR023170">
    <property type="entry name" value="HhH_base_excis_C"/>
</dbReference>
<comment type="cofactor">
    <cofactor evidence="14">
        <name>[4Fe-4S] cluster</name>
        <dbReference type="ChEBI" id="CHEBI:49883"/>
    </cofactor>
    <text evidence="14">Binds 1 [4Fe-4S] cluster.</text>
</comment>
<keyword evidence="17" id="KW-1185">Reference proteome</keyword>
<dbReference type="Pfam" id="PF00730">
    <property type="entry name" value="HhH-GPD"/>
    <property type="match status" value="1"/>
</dbReference>
<evidence type="ECO:0000256" key="1">
    <source>
        <dbReference type="ARBA" id="ARBA00000843"/>
    </source>
</evidence>
<evidence type="ECO:0000256" key="13">
    <source>
        <dbReference type="ARBA" id="ARBA00023295"/>
    </source>
</evidence>
<dbReference type="GO" id="GO:0032357">
    <property type="term" value="F:oxidized purine DNA binding"/>
    <property type="evidence" value="ECO:0007669"/>
    <property type="project" value="TreeGrafter"/>
</dbReference>
<dbReference type="GO" id="GO:0035485">
    <property type="term" value="F:adenine/guanine mispair binding"/>
    <property type="evidence" value="ECO:0007669"/>
    <property type="project" value="TreeGrafter"/>
</dbReference>
<dbReference type="Gene3D" id="3.90.79.10">
    <property type="entry name" value="Nucleoside Triphosphate Pyrophosphohydrolase"/>
    <property type="match status" value="1"/>
</dbReference>
<dbReference type="GO" id="GO:0051539">
    <property type="term" value="F:4 iron, 4 sulfur cluster binding"/>
    <property type="evidence" value="ECO:0007669"/>
    <property type="project" value="UniProtKB-UniRule"/>
</dbReference>
<evidence type="ECO:0000256" key="10">
    <source>
        <dbReference type="ARBA" id="ARBA00023004"/>
    </source>
</evidence>
<evidence type="ECO:0000256" key="5">
    <source>
        <dbReference type="ARBA" id="ARBA00022023"/>
    </source>
</evidence>
<name>A0A0R1L1S5_9LACO</name>
<evidence type="ECO:0000256" key="9">
    <source>
        <dbReference type="ARBA" id="ARBA00022801"/>
    </source>
</evidence>
<dbReference type="PATRIC" id="fig|1423808.3.peg.43"/>
<evidence type="ECO:0000256" key="8">
    <source>
        <dbReference type="ARBA" id="ARBA00022763"/>
    </source>
</evidence>
<keyword evidence="10 14" id="KW-0408">Iron</keyword>
<dbReference type="CDD" id="cd03431">
    <property type="entry name" value="NUDIX_DNA_Glycosylase_C-MutY"/>
    <property type="match status" value="1"/>
</dbReference>
<keyword evidence="11" id="KW-0411">Iron-sulfur</keyword>
<evidence type="ECO:0000313" key="17">
    <source>
        <dbReference type="Proteomes" id="UP000051581"/>
    </source>
</evidence>
<dbReference type="FunFam" id="1.10.340.30:FF:000002">
    <property type="entry name" value="Adenine DNA glycosylase"/>
    <property type="match status" value="1"/>
</dbReference>
<evidence type="ECO:0000256" key="7">
    <source>
        <dbReference type="ARBA" id="ARBA00022723"/>
    </source>
</evidence>
<keyword evidence="12" id="KW-0234">DNA repair</keyword>
<dbReference type="Gene3D" id="1.10.1670.10">
    <property type="entry name" value="Helix-hairpin-Helix base-excision DNA repair enzymes (C-terminal)"/>
    <property type="match status" value="1"/>
</dbReference>
<dbReference type="SMART" id="SM00478">
    <property type="entry name" value="ENDO3c"/>
    <property type="match status" value="1"/>
</dbReference>
<dbReference type="Gene3D" id="1.10.340.30">
    <property type="entry name" value="Hypothetical protein, domain 2"/>
    <property type="match status" value="1"/>
</dbReference>
<dbReference type="GO" id="GO:0000701">
    <property type="term" value="F:purine-specific mismatch base pair DNA N-glycosylase activity"/>
    <property type="evidence" value="ECO:0007669"/>
    <property type="project" value="UniProtKB-EC"/>
</dbReference>
<feature type="domain" description="HhH-GPD" evidence="15">
    <location>
        <begin position="66"/>
        <end position="217"/>
    </location>
</feature>
<evidence type="ECO:0000259" key="15">
    <source>
        <dbReference type="SMART" id="SM00478"/>
    </source>
</evidence>
<dbReference type="GO" id="GO:0034039">
    <property type="term" value="F:8-oxo-7,8-dihydroguanine DNA N-glycosylase activity"/>
    <property type="evidence" value="ECO:0007669"/>
    <property type="project" value="TreeGrafter"/>
</dbReference>
<keyword evidence="8 14" id="KW-0227">DNA damage</keyword>
<dbReference type="EC" id="3.2.2.31" evidence="4 14"/>
<evidence type="ECO:0000256" key="3">
    <source>
        <dbReference type="ARBA" id="ARBA00008343"/>
    </source>
</evidence>
<accession>A0A0R1L1S5</accession>
<dbReference type="InterPro" id="IPR044298">
    <property type="entry name" value="MIG/MutY"/>
</dbReference>
<sequence>MESLLFFVSFYSKYYSERKGFRMIEWSEDTIEKFQATLLDWYDHHKRILPWRQDHDPYHIWVSEIMLQQTQVQTVIPYYLNFMKQFPTVQALAEADEGSLMKAWEGLGYYSRARNLQRAAKQIVNDYHGNWPTTVSGLKELSGIGPYTAGAIASIAFNQPVAAIDGNAFRVFSRLLEIDDDVAKPQTRKIFETVVNQIISKDRPGDFNQAIMDLGASYMTATNYDTNQSPVKAFNQSYRDGIEDQFPVKTKKKRPVPHDYFGIVLHSDNNYLFEKRPTTGILANFWMFPLFDQQGLIKDKSDSEGILINRAENEIHDEYQLPVHLHKVNAKPITHTFTHQQWHITLLEGTLSFDSDLSYFPGKWIETANFHTIAFSKVQQKMWATYEKAVKSK</sequence>
<evidence type="ECO:0000256" key="2">
    <source>
        <dbReference type="ARBA" id="ARBA00002933"/>
    </source>
</evidence>
<protein>
    <recommendedName>
        <fullName evidence="5 14">Adenine DNA glycosylase</fullName>
        <ecNumber evidence="4 14">3.2.2.31</ecNumber>
    </recommendedName>
</protein>
<comment type="function">
    <text evidence="2">Adenine glycosylase active on G-A mispairs. MutY also corrects error-prone DNA synthesis past GO lesions which are due to the oxidatively damaged form of guanine: 7,8-dihydro-8-oxoguanine (8-oxo-dGTP).</text>
</comment>
<evidence type="ECO:0000256" key="11">
    <source>
        <dbReference type="ARBA" id="ARBA00023014"/>
    </source>
</evidence>
<keyword evidence="6" id="KW-0004">4Fe-4S</keyword>
<dbReference type="NCBIfam" id="TIGR01084">
    <property type="entry name" value="mutY"/>
    <property type="match status" value="1"/>
</dbReference>
<dbReference type="SUPFAM" id="SSF48150">
    <property type="entry name" value="DNA-glycosylase"/>
    <property type="match status" value="1"/>
</dbReference>
<dbReference type="InterPro" id="IPR029119">
    <property type="entry name" value="MutY_C"/>
</dbReference>
<dbReference type="EMBL" id="AZEA01000001">
    <property type="protein sequence ID" value="KRK89807.1"/>
    <property type="molecule type" value="Genomic_DNA"/>
</dbReference>
<dbReference type="InterPro" id="IPR003265">
    <property type="entry name" value="HhH-GPD_domain"/>
</dbReference>
<evidence type="ECO:0000313" key="16">
    <source>
        <dbReference type="EMBL" id="KRK89807.1"/>
    </source>
</evidence>
<dbReference type="PANTHER" id="PTHR42944">
    <property type="entry name" value="ADENINE DNA GLYCOSYLASE"/>
    <property type="match status" value="1"/>
</dbReference>
<dbReference type="GO" id="GO:0006298">
    <property type="term" value="P:mismatch repair"/>
    <property type="evidence" value="ECO:0007669"/>
    <property type="project" value="TreeGrafter"/>
</dbReference>
<evidence type="ECO:0000256" key="4">
    <source>
        <dbReference type="ARBA" id="ARBA00012045"/>
    </source>
</evidence>
<comment type="catalytic activity">
    <reaction evidence="1 14">
        <text>Hydrolyzes free adenine bases from 7,8-dihydro-8-oxoguanine:adenine mismatched double-stranded DNA, leaving an apurinic site.</text>
        <dbReference type="EC" id="3.2.2.31"/>
    </reaction>
</comment>
<keyword evidence="13 14" id="KW-0326">Glycosidase</keyword>
<dbReference type="GO" id="GO:0046872">
    <property type="term" value="F:metal ion binding"/>
    <property type="evidence" value="ECO:0007669"/>
    <property type="project" value="UniProtKB-UniRule"/>
</dbReference>
<reference evidence="16 17" key="1">
    <citation type="journal article" date="2015" name="Genome Announc.">
        <title>Expanding the biotechnology potential of lactobacilli through comparative genomics of 213 strains and associated genera.</title>
        <authorList>
            <person name="Sun Z."/>
            <person name="Harris H.M."/>
            <person name="McCann A."/>
            <person name="Guo C."/>
            <person name="Argimon S."/>
            <person name="Zhang W."/>
            <person name="Yang X."/>
            <person name="Jeffery I.B."/>
            <person name="Cooney J.C."/>
            <person name="Kagawa T.F."/>
            <person name="Liu W."/>
            <person name="Song Y."/>
            <person name="Salvetti E."/>
            <person name="Wrobel A."/>
            <person name="Rasinkangas P."/>
            <person name="Parkhill J."/>
            <person name="Rea M.C."/>
            <person name="O'Sullivan O."/>
            <person name="Ritari J."/>
            <person name="Douillard F.P."/>
            <person name="Paul Ross R."/>
            <person name="Yang R."/>
            <person name="Briner A.E."/>
            <person name="Felis G.E."/>
            <person name="de Vos W.M."/>
            <person name="Barrangou R."/>
            <person name="Klaenhammer T.R."/>
            <person name="Caufield P.W."/>
            <person name="Cui Y."/>
            <person name="Zhang H."/>
            <person name="O'Toole P.W."/>
        </authorList>
    </citation>
    <scope>NUCLEOTIDE SEQUENCE [LARGE SCALE GENOMIC DNA]</scope>
    <source>
        <strain evidence="16 17">DSM 19904</strain>
    </source>
</reference>
<dbReference type="PANTHER" id="PTHR42944:SF1">
    <property type="entry name" value="ADENINE DNA GLYCOSYLASE"/>
    <property type="match status" value="1"/>
</dbReference>
<gene>
    <name evidence="16" type="ORF">FD17_GL000043</name>
</gene>
<comment type="similarity">
    <text evidence="3 14">Belongs to the Nth/MutY family.</text>
</comment>
<dbReference type="GO" id="GO:0006284">
    <property type="term" value="P:base-excision repair"/>
    <property type="evidence" value="ECO:0007669"/>
    <property type="project" value="UniProtKB-UniRule"/>
</dbReference>
<keyword evidence="7" id="KW-0479">Metal-binding</keyword>
<dbReference type="InterPro" id="IPR005760">
    <property type="entry name" value="A/G_AdeGlyc_MutY"/>
</dbReference>
<keyword evidence="9" id="KW-0378">Hydrolase</keyword>
<proteinExistence type="inferred from homology"/>
<dbReference type="CDD" id="cd00056">
    <property type="entry name" value="ENDO3c"/>
    <property type="match status" value="1"/>
</dbReference>
<comment type="caution">
    <text evidence="16">The sequence shown here is derived from an EMBL/GenBank/DDBJ whole genome shotgun (WGS) entry which is preliminary data.</text>
</comment>
<organism evidence="16 17">
    <name type="scientific">Lentilactobacillus sunkii DSM 19904</name>
    <dbReference type="NCBI Taxonomy" id="1423808"/>
    <lineage>
        <taxon>Bacteria</taxon>
        <taxon>Bacillati</taxon>
        <taxon>Bacillota</taxon>
        <taxon>Bacilli</taxon>
        <taxon>Lactobacillales</taxon>
        <taxon>Lactobacillaceae</taxon>
        <taxon>Lentilactobacillus</taxon>
    </lineage>
</organism>
<dbReference type="SUPFAM" id="SSF55811">
    <property type="entry name" value="Nudix"/>
    <property type="match status" value="1"/>
</dbReference>
<dbReference type="InterPro" id="IPR015797">
    <property type="entry name" value="NUDIX_hydrolase-like_dom_sf"/>
</dbReference>